<reference evidence="1 2" key="1">
    <citation type="submission" date="2016-02" db="EMBL/GenBank/DDBJ databases">
        <title>Comparative analysis of three nematocidal Bacillus thuringiensis strains.</title>
        <authorList>
            <person name="Hollensteiner J."/>
            <person name="Kloesener M."/>
            <person name="Bunk B."/>
            <person name="Sproeer C."/>
            <person name="Rosenstiel P."/>
            <person name="Schulte-Iserlohe R."/>
            <person name="Schulenburg H."/>
            <person name="Liesegang H."/>
        </authorList>
    </citation>
    <scope>NUCLEOTIDE SEQUENCE [LARGE SCALE GENOMIC DNA]</scope>
    <source>
        <strain evidence="1 2">Bt18247</strain>
    </source>
</reference>
<evidence type="ECO:0000313" key="1">
    <source>
        <dbReference type="EMBL" id="AOM12311.1"/>
    </source>
</evidence>
<proteinExistence type="predicted"/>
<protein>
    <submittedName>
        <fullName evidence="1">Uncharacterized protein</fullName>
    </submittedName>
</protein>
<gene>
    <name evidence="1" type="ORF">BTI247_39290</name>
</gene>
<dbReference type="AlphaFoldDB" id="A0A9W3SVI5"/>
<sequence>MRNHAFFYFTHKNNHVTVKRPDKEWEGKVV</sequence>
<organism evidence="1 2">
    <name type="scientific">Bacillus thuringiensis Bt18247</name>
    <dbReference type="NCBI Taxonomy" id="1423143"/>
    <lineage>
        <taxon>Bacteria</taxon>
        <taxon>Bacillati</taxon>
        <taxon>Bacillota</taxon>
        <taxon>Bacilli</taxon>
        <taxon>Bacillales</taxon>
        <taxon>Bacillaceae</taxon>
        <taxon>Bacillus</taxon>
        <taxon>Bacillus cereus group</taxon>
    </lineage>
</organism>
<dbReference type="EMBL" id="CP015250">
    <property type="protein sequence ID" value="AOM12311.1"/>
    <property type="molecule type" value="Genomic_DNA"/>
</dbReference>
<name>A0A9W3SVI5_BACTU</name>
<dbReference type="Proteomes" id="UP000192743">
    <property type="component" value="Chromosome"/>
</dbReference>
<accession>A0A9W3SVI5</accession>
<evidence type="ECO:0000313" key="2">
    <source>
        <dbReference type="Proteomes" id="UP000192743"/>
    </source>
</evidence>